<keyword evidence="12" id="KW-0966">Cell projection</keyword>
<evidence type="ECO:0000256" key="5">
    <source>
        <dbReference type="ARBA" id="ARBA00022989"/>
    </source>
</evidence>
<feature type="transmembrane region" description="Helical" evidence="9">
    <location>
        <begin position="17"/>
        <end position="35"/>
    </location>
</feature>
<dbReference type="AlphaFoldDB" id="A0A2M9ZSN5"/>
<keyword evidence="3" id="KW-1003">Cell membrane</keyword>
<reference evidence="13 14" key="1">
    <citation type="submission" date="2017-07" db="EMBL/GenBank/DDBJ databases">
        <title>Leptospira spp. isolated from tropical soils.</title>
        <authorList>
            <person name="Thibeaux R."/>
            <person name="Iraola G."/>
            <person name="Ferres I."/>
            <person name="Bierque E."/>
            <person name="Girault D."/>
            <person name="Soupe-Gilbert M.-E."/>
            <person name="Picardeau M."/>
            <person name="Goarant C."/>
        </authorList>
    </citation>
    <scope>NUCLEOTIDE SEQUENCE [LARGE SCALE GENOMIC DNA]</scope>
    <source>
        <strain evidence="12 14">FH1-B-B1</strain>
        <strain evidence="11 13">FH1-B-C1</strain>
    </source>
</reference>
<dbReference type="NCBIfam" id="NF005195">
    <property type="entry name" value="PRK06667.1"/>
    <property type="match status" value="1"/>
</dbReference>
<keyword evidence="4 9" id="KW-0812">Transmembrane</keyword>
<keyword evidence="6 7" id="KW-0472">Membrane</keyword>
<dbReference type="InterPro" id="IPR006665">
    <property type="entry name" value="OmpA-like"/>
</dbReference>
<evidence type="ECO:0000313" key="14">
    <source>
        <dbReference type="Proteomes" id="UP000231990"/>
    </source>
</evidence>
<comment type="subcellular location">
    <subcellularLocation>
        <location evidence="1">Cell membrane</location>
        <topology evidence="1">Single-pass membrane protein</topology>
    </subcellularLocation>
</comment>
<sequence>MANQKCPECIQAIPEYMLTYGDMVTLLLCFFIMLYKTGKTNAIEMQIILSAFKTTTGFFDGGQTLSKGKLEEMGMNIESLPSMTTGKALSKSKKTATELFKPEIEAGKVRVSEDERGLIISLVGADYFNPGSAILNEPIKVTLKKASGLIKSLERFIRVEGHCDQDSVIPGVSPSREERAYLNNWDLAGARAINATDYLIGVGKLDPSWFQAVSYGSYRPMVLENAGTPEAKALNRRIDIVILTDRSTKRGPHESNYGLPKSRLPGSESSSETGY</sequence>
<dbReference type="RefSeq" id="WP_100712440.1">
    <property type="nucleotide sequence ID" value="NZ_NPDY01000001.1"/>
</dbReference>
<dbReference type="Proteomes" id="UP000231962">
    <property type="component" value="Unassembled WGS sequence"/>
</dbReference>
<dbReference type="SUPFAM" id="SSF103088">
    <property type="entry name" value="OmpA-like"/>
    <property type="match status" value="1"/>
</dbReference>
<evidence type="ECO:0000259" key="10">
    <source>
        <dbReference type="PROSITE" id="PS51123"/>
    </source>
</evidence>
<evidence type="ECO:0000256" key="7">
    <source>
        <dbReference type="PROSITE-ProRule" id="PRU00473"/>
    </source>
</evidence>
<keyword evidence="13" id="KW-1185">Reference proteome</keyword>
<dbReference type="Proteomes" id="UP000231990">
    <property type="component" value="Unassembled WGS sequence"/>
</dbReference>
<evidence type="ECO:0000256" key="8">
    <source>
        <dbReference type="SAM" id="MobiDB-lite"/>
    </source>
</evidence>
<proteinExistence type="inferred from homology"/>
<evidence type="ECO:0000256" key="3">
    <source>
        <dbReference type="ARBA" id="ARBA00022475"/>
    </source>
</evidence>
<dbReference type="EMBL" id="NPDZ01000001">
    <property type="protein sequence ID" value="PJZ74989.1"/>
    <property type="molecule type" value="Genomic_DNA"/>
</dbReference>
<comment type="caution">
    <text evidence="12">The sequence shown here is derived from an EMBL/GenBank/DDBJ whole genome shotgun (WGS) entry which is preliminary data.</text>
</comment>
<organism evidence="12 14">
    <name type="scientific">Leptospira perolatii</name>
    <dbReference type="NCBI Taxonomy" id="2023191"/>
    <lineage>
        <taxon>Bacteria</taxon>
        <taxon>Pseudomonadati</taxon>
        <taxon>Spirochaetota</taxon>
        <taxon>Spirochaetia</taxon>
        <taxon>Leptospirales</taxon>
        <taxon>Leptospiraceae</taxon>
        <taxon>Leptospira</taxon>
    </lineage>
</organism>
<dbReference type="PROSITE" id="PS51123">
    <property type="entry name" value="OMPA_2"/>
    <property type="match status" value="1"/>
</dbReference>
<feature type="region of interest" description="Disordered" evidence="8">
    <location>
        <begin position="249"/>
        <end position="275"/>
    </location>
</feature>
<evidence type="ECO:0000313" key="13">
    <source>
        <dbReference type="Proteomes" id="UP000231962"/>
    </source>
</evidence>
<dbReference type="InterPro" id="IPR050330">
    <property type="entry name" value="Bact_OuterMem_StrucFunc"/>
</dbReference>
<gene>
    <name evidence="11" type="ORF">CH360_02855</name>
    <name evidence="12" type="ORF">CH373_02860</name>
</gene>
<keyword evidence="12" id="KW-0282">Flagellum</keyword>
<evidence type="ECO:0000313" key="11">
    <source>
        <dbReference type="EMBL" id="PJZ71454.1"/>
    </source>
</evidence>
<evidence type="ECO:0000256" key="9">
    <source>
        <dbReference type="SAM" id="Phobius"/>
    </source>
</evidence>
<dbReference type="GO" id="GO:0005886">
    <property type="term" value="C:plasma membrane"/>
    <property type="evidence" value="ECO:0007669"/>
    <property type="project" value="UniProtKB-SubCell"/>
</dbReference>
<dbReference type="CDD" id="cd07185">
    <property type="entry name" value="OmpA_C-like"/>
    <property type="match status" value="1"/>
</dbReference>
<protein>
    <submittedName>
        <fullName evidence="12">Flagellar motor protein MotB</fullName>
    </submittedName>
</protein>
<evidence type="ECO:0000313" key="12">
    <source>
        <dbReference type="EMBL" id="PJZ74989.1"/>
    </source>
</evidence>
<accession>A0A2M9ZSN5</accession>
<name>A0A2M9ZSN5_9LEPT</name>
<evidence type="ECO:0000256" key="6">
    <source>
        <dbReference type="ARBA" id="ARBA00023136"/>
    </source>
</evidence>
<dbReference type="EMBL" id="NPDY01000001">
    <property type="protein sequence ID" value="PJZ71454.1"/>
    <property type="molecule type" value="Genomic_DNA"/>
</dbReference>
<evidence type="ECO:0000256" key="1">
    <source>
        <dbReference type="ARBA" id="ARBA00004162"/>
    </source>
</evidence>
<dbReference type="PANTHER" id="PTHR30329">
    <property type="entry name" value="STATOR ELEMENT OF FLAGELLAR MOTOR COMPLEX"/>
    <property type="match status" value="1"/>
</dbReference>
<dbReference type="Pfam" id="PF13677">
    <property type="entry name" value="MotB_plug"/>
    <property type="match status" value="1"/>
</dbReference>
<dbReference type="InterPro" id="IPR025713">
    <property type="entry name" value="MotB-like_N_dom"/>
</dbReference>
<keyword evidence="12" id="KW-0969">Cilium</keyword>
<evidence type="ECO:0000256" key="2">
    <source>
        <dbReference type="ARBA" id="ARBA00008914"/>
    </source>
</evidence>
<dbReference type="OrthoDB" id="9815217at2"/>
<dbReference type="Gene3D" id="3.30.1330.60">
    <property type="entry name" value="OmpA-like domain"/>
    <property type="match status" value="1"/>
</dbReference>
<dbReference type="InterPro" id="IPR036737">
    <property type="entry name" value="OmpA-like_sf"/>
</dbReference>
<keyword evidence="5 9" id="KW-1133">Transmembrane helix</keyword>
<comment type="similarity">
    <text evidence="2">Belongs to the MotB family.</text>
</comment>
<dbReference type="PANTHER" id="PTHR30329:SF21">
    <property type="entry name" value="LIPOPROTEIN YIAD-RELATED"/>
    <property type="match status" value="1"/>
</dbReference>
<evidence type="ECO:0000256" key="4">
    <source>
        <dbReference type="ARBA" id="ARBA00022692"/>
    </source>
</evidence>
<feature type="domain" description="OmpA-like" evidence="10">
    <location>
        <begin position="115"/>
        <end position="246"/>
    </location>
</feature>
<dbReference type="Pfam" id="PF00691">
    <property type="entry name" value="OmpA"/>
    <property type="match status" value="1"/>
</dbReference>